<proteinExistence type="predicted"/>
<reference evidence="2 3" key="1">
    <citation type="journal article" date="2021" name="MBio">
        <title>A New Model Trypanosomatid, Novymonas esmeraldas: Genomic Perception of Its 'Candidatus Pandoraea novymonadis' Endosymbiont.</title>
        <authorList>
            <person name="Zakharova A."/>
            <person name="Saura A."/>
            <person name="Butenko A."/>
            <person name="Podesvova L."/>
            <person name="Warmusova S."/>
            <person name="Kostygov A.Y."/>
            <person name="Nenarokova A."/>
            <person name="Lukes J."/>
            <person name="Opperdoes F.R."/>
            <person name="Yurchenko V."/>
        </authorList>
    </citation>
    <scope>NUCLEOTIDE SEQUENCE [LARGE SCALE GENOMIC DNA]</scope>
    <source>
        <strain evidence="2 3">E262AT.01</strain>
    </source>
</reference>
<organism evidence="2 3">
    <name type="scientific">Novymonas esmeraldas</name>
    <dbReference type="NCBI Taxonomy" id="1808958"/>
    <lineage>
        <taxon>Eukaryota</taxon>
        <taxon>Discoba</taxon>
        <taxon>Euglenozoa</taxon>
        <taxon>Kinetoplastea</taxon>
        <taxon>Metakinetoplastina</taxon>
        <taxon>Trypanosomatida</taxon>
        <taxon>Trypanosomatidae</taxon>
        <taxon>Novymonas</taxon>
    </lineage>
</organism>
<dbReference type="Proteomes" id="UP001430356">
    <property type="component" value="Unassembled WGS sequence"/>
</dbReference>
<keyword evidence="3" id="KW-1185">Reference proteome</keyword>
<comment type="caution">
    <text evidence="2">The sequence shown here is derived from an EMBL/GenBank/DDBJ whole genome shotgun (WGS) entry which is preliminary data.</text>
</comment>
<feature type="region of interest" description="Disordered" evidence="1">
    <location>
        <begin position="319"/>
        <end position="348"/>
    </location>
</feature>
<accession>A0AAW0EUE8</accession>
<evidence type="ECO:0000313" key="3">
    <source>
        <dbReference type="Proteomes" id="UP001430356"/>
    </source>
</evidence>
<name>A0AAW0EUE8_9TRYP</name>
<gene>
    <name evidence="2" type="ORF">NESM_000668000</name>
</gene>
<sequence>MIHGGHCSSAAQPCNPASTAEPSAPYLTCATVSPSTRRTRVRDWSELLALVVHSEKFSRNVLLQQERRERSLHCRLAERDASAGEAMASVAVLQTSQRNGGLRPRGVTTDGVSRQAPAVESGRGAAAAAAMTPYQRFSWSSSAARICRQRADEAERQQRQRRSVAPRSASLLRPVCCRASSPAMVQRVQRSCVAENIHAVAAPAAAASLRRDAWSWSRTPARGTSATPSTAPHVAYTYGSPAARAVFMGVLMDGLSRNAKAVVARDAASLGLLSRTPSPPQRRDARLLVGTSSGGASVLDGLWTDGCPGGEATMLEDVHTGQNSTAVADSHADGDAQQSPVPCPPPTF</sequence>
<feature type="compositionally biased region" description="Polar residues" evidence="1">
    <location>
        <begin position="9"/>
        <end position="21"/>
    </location>
</feature>
<protein>
    <submittedName>
        <fullName evidence="2">Uncharacterized protein</fullName>
    </submittedName>
</protein>
<dbReference type="EMBL" id="JAECZO010000098">
    <property type="protein sequence ID" value="KAK7197221.1"/>
    <property type="molecule type" value="Genomic_DNA"/>
</dbReference>
<dbReference type="AlphaFoldDB" id="A0AAW0EUE8"/>
<evidence type="ECO:0000313" key="2">
    <source>
        <dbReference type="EMBL" id="KAK7197221.1"/>
    </source>
</evidence>
<feature type="region of interest" description="Disordered" evidence="1">
    <location>
        <begin position="1"/>
        <end position="23"/>
    </location>
</feature>
<evidence type="ECO:0000256" key="1">
    <source>
        <dbReference type="SAM" id="MobiDB-lite"/>
    </source>
</evidence>